<organism evidence="1 2">
    <name type="scientific">Lutimaribacter degradans</name>
    <dbReference type="NCBI Taxonomy" id="2945989"/>
    <lineage>
        <taxon>Bacteria</taxon>
        <taxon>Pseudomonadati</taxon>
        <taxon>Pseudomonadota</taxon>
        <taxon>Alphaproteobacteria</taxon>
        <taxon>Rhodobacterales</taxon>
        <taxon>Roseobacteraceae</taxon>
        <taxon>Lutimaribacter</taxon>
    </lineage>
</organism>
<dbReference type="EMBL" id="JAMQGO010000002">
    <property type="protein sequence ID" value="MCM2561573.1"/>
    <property type="molecule type" value="Genomic_DNA"/>
</dbReference>
<accession>A0ACC5ZUE6</accession>
<sequence length="339" mass="36377">MTAAKASSDPLRIVTYNAELTRDGPGLLLRDIRSGRDAQVNAVIALLKHLRPDILALQNVDHDAGFATARALQTALRKAGLPLVHLFAPAPNTGVPTGLDMNGDGRRGRADDAQGFGLFRGEGGMLLLSRFPVQTARAQDFSGLLWRDLPGARMPRVDGAPFPSAQAQAVQRLSSVGHWAVPVQTPGGPLWVLAFHATPPVFDGPEDRNGLRNADEIRFWHVYLDGVLGPAPAHRFILLGDANLDPARSEGRRAAIRALLDDPRLRALAPEGAQGTATVDWSDIGLGAMRVSYVLPSADLRVIDSGVFWPAPDDPMAQTAARASRHRALWADIQLPGTN</sequence>
<dbReference type="Proteomes" id="UP001203036">
    <property type="component" value="Unassembled WGS sequence"/>
</dbReference>
<keyword evidence="1" id="KW-0540">Nuclease</keyword>
<keyword evidence="2" id="KW-1185">Reference proteome</keyword>
<name>A0ACC5ZUE6_9RHOB</name>
<proteinExistence type="predicted"/>
<reference evidence="1" key="1">
    <citation type="submission" date="2022-06" db="EMBL/GenBank/DDBJ databases">
        <title>Lutimaribacter sp. EGI FJ00013, a novel bacterium isolated from a salt lake sediment enrichment.</title>
        <authorList>
            <person name="Gao L."/>
            <person name="Fang B.-Z."/>
            <person name="Li W.-J."/>
        </authorList>
    </citation>
    <scope>NUCLEOTIDE SEQUENCE</scope>
    <source>
        <strain evidence="1">EGI FJ00013</strain>
    </source>
</reference>
<protein>
    <submittedName>
        <fullName evidence="1">Endonuclease/exonuclease/phosphatase family protein</fullName>
    </submittedName>
</protein>
<comment type="caution">
    <text evidence="1">The sequence shown here is derived from an EMBL/GenBank/DDBJ whole genome shotgun (WGS) entry which is preliminary data.</text>
</comment>
<gene>
    <name evidence="1" type="ORF">M8744_05390</name>
</gene>
<keyword evidence="1" id="KW-0255">Endonuclease</keyword>
<evidence type="ECO:0000313" key="1">
    <source>
        <dbReference type="EMBL" id="MCM2561573.1"/>
    </source>
</evidence>
<evidence type="ECO:0000313" key="2">
    <source>
        <dbReference type="Proteomes" id="UP001203036"/>
    </source>
</evidence>
<keyword evidence="1" id="KW-0378">Hydrolase</keyword>